<evidence type="ECO:0000259" key="3">
    <source>
        <dbReference type="Pfam" id="PF01494"/>
    </source>
</evidence>
<keyword evidence="2" id="KW-0503">Monooxygenase</keyword>
<comment type="caution">
    <text evidence="4">The sequence shown here is derived from an EMBL/GenBank/DDBJ whole genome shotgun (WGS) entry which is preliminary data.</text>
</comment>
<reference evidence="5" key="1">
    <citation type="journal article" date="2019" name="Int. J. Syst. Evol. Microbiol.">
        <title>The Global Catalogue of Microorganisms (GCM) 10K type strain sequencing project: providing services to taxonomists for standard genome sequencing and annotation.</title>
        <authorList>
            <consortium name="The Broad Institute Genomics Platform"/>
            <consortium name="The Broad Institute Genome Sequencing Center for Infectious Disease"/>
            <person name="Wu L."/>
            <person name="Ma J."/>
        </authorList>
    </citation>
    <scope>NUCLEOTIDE SEQUENCE [LARGE SCALE GENOMIC DNA]</scope>
    <source>
        <strain evidence="5">CGMCC 1.15480</strain>
    </source>
</reference>
<sequence length="460" mass="49515">MSTNDANTNDTTGTDRASEVLVVGGGIGGLAAALAMKRNGADVTLVEHAPEFGEVGAGLQMAPNATRVLRDWGLLDAVLEVGVQPKHIVFRDATTGAELLRQNVRDEFAKRYDAPYVVVHRTDLHRIILDAAAEAGVTLLNDVEVTGTETAGSRATATARDGRTFEADVVVAADGLHSKLRAQIADDKPIPSGYVAYRGALPVSEVTYQSDMEDVVVWLGPQCHLVQYPLRKGEMFNTVAVFQSPAFLRGEEIWGSEDELEEAYRDCVPEVKAALANLWRVRSWPMFDRAPIPTWVDGRTALLGDSAHPMLQYLAQGACQALEDARVLERITADSVFAGDTADNAAWDGALARYNAVRAPRTARVQRTARVWGESWHVSRPVEKLLRDMLFAGAGADVYRFTDWAYSVEATDALDPAAGPSEAIERIAAVGDDNRPGAARVVGGGATEETPAALSHKVAV</sequence>
<dbReference type="InterPro" id="IPR002938">
    <property type="entry name" value="FAD-bd"/>
</dbReference>
<evidence type="ECO:0000313" key="5">
    <source>
        <dbReference type="Proteomes" id="UP000597761"/>
    </source>
</evidence>
<dbReference type="InterPro" id="IPR036188">
    <property type="entry name" value="FAD/NAD-bd_sf"/>
</dbReference>
<dbReference type="Pfam" id="PF01494">
    <property type="entry name" value="FAD_binding_3"/>
    <property type="match status" value="1"/>
</dbReference>
<protein>
    <submittedName>
        <fullName evidence="4">3-hydroxybenzoate 6-hydroxylase</fullName>
    </submittedName>
</protein>
<evidence type="ECO:0000313" key="4">
    <source>
        <dbReference type="EMBL" id="GGC96216.1"/>
    </source>
</evidence>
<dbReference type="InterPro" id="IPR050493">
    <property type="entry name" value="FAD-dep_Monooxygenase_BioMet"/>
</dbReference>
<dbReference type="SUPFAM" id="SSF54373">
    <property type="entry name" value="FAD-linked reductases, C-terminal domain"/>
    <property type="match status" value="1"/>
</dbReference>
<gene>
    <name evidence="4" type="ORF">GCM10011512_24050</name>
</gene>
<name>A0ABQ1PFF6_9MICC</name>
<dbReference type="SUPFAM" id="SSF51905">
    <property type="entry name" value="FAD/NAD(P)-binding domain"/>
    <property type="match status" value="1"/>
</dbReference>
<keyword evidence="1" id="KW-0560">Oxidoreductase</keyword>
<organism evidence="4 5">
    <name type="scientific">Tersicoccus solisilvae</name>
    <dbReference type="NCBI Taxonomy" id="1882339"/>
    <lineage>
        <taxon>Bacteria</taxon>
        <taxon>Bacillati</taxon>
        <taxon>Actinomycetota</taxon>
        <taxon>Actinomycetes</taxon>
        <taxon>Micrococcales</taxon>
        <taxon>Micrococcaceae</taxon>
        <taxon>Tersicoccus</taxon>
    </lineage>
</organism>
<dbReference type="Gene3D" id="3.50.50.60">
    <property type="entry name" value="FAD/NAD(P)-binding domain"/>
    <property type="match status" value="1"/>
</dbReference>
<dbReference type="RefSeq" id="WP_188668662.1">
    <property type="nucleotide sequence ID" value="NZ_BMJI01000017.1"/>
</dbReference>
<evidence type="ECO:0000256" key="2">
    <source>
        <dbReference type="ARBA" id="ARBA00023033"/>
    </source>
</evidence>
<dbReference type="EMBL" id="BMJI01000017">
    <property type="protein sequence ID" value="GGC96216.1"/>
    <property type="molecule type" value="Genomic_DNA"/>
</dbReference>
<dbReference type="PANTHER" id="PTHR13789:SF309">
    <property type="entry name" value="PUTATIVE (AFU_ORTHOLOGUE AFUA_6G14510)-RELATED"/>
    <property type="match status" value="1"/>
</dbReference>
<proteinExistence type="predicted"/>
<evidence type="ECO:0000256" key="1">
    <source>
        <dbReference type="ARBA" id="ARBA00023002"/>
    </source>
</evidence>
<accession>A0ABQ1PFF6</accession>
<feature type="domain" description="FAD-binding" evidence="3">
    <location>
        <begin position="19"/>
        <end position="366"/>
    </location>
</feature>
<dbReference type="PANTHER" id="PTHR13789">
    <property type="entry name" value="MONOOXYGENASE"/>
    <property type="match status" value="1"/>
</dbReference>
<dbReference type="PRINTS" id="PR00420">
    <property type="entry name" value="RNGMNOXGNASE"/>
</dbReference>
<keyword evidence="5" id="KW-1185">Reference proteome</keyword>
<dbReference type="Proteomes" id="UP000597761">
    <property type="component" value="Unassembled WGS sequence"/>
</dbReference>